<dbReference type="Pfam" id="PF03732">
    <property type="entry name" value="Retrotrans_gag"/>
    <property type="match status" value="1"/>
</dbReference>
<dbReference type="SUPFAM" id="SSF50630">
    <property type="entry name" value="Acid proteases"/>
    <property type="match status" value="1"/>
</dbReference>
<reference key="1">
    <citation type="journal article" date="2007" name="Nature">
        <title>The medaka draft genome and insights into vertebrate genome evolution.</title>
        <authorList>
            <person name="Kasahara M."/>
            <person name="Naruse K."/>
            <person name="Sasaki S."/>
            <person name="Nakatani Y."/>
            <person name="Qu W."/>
            <person name="Ahsan B."/>
            <person name="Yamada T."/>
            <person name="Nagayasu Y."/>
            <person name="Doi K."/>
            <person name="Kasai Y."/>
            <person name="Jindo T."/>
            <person name="Kobayashi D."/>
            <person name="Shimada A."/>
            <person name="Toyoda A."/>
            <person name="Kuroki Y."/>
            <person name="Fujiyama A."/>
            <person name="Sasaki T."/>
            <person name="Shimizu A."/>
            <person name="Asakawa S."/>
            <person name="Shimizu N."/>
            <person name="Hashimoto S."/>
            <person name="Yang J."/>
            <person name="Lee Y."/>
            <person name="Matsushima K."/>
            <person name="Sugano S."/>
            <person name="Sakaizumi M."/>
            <person name="Narita T."/>
            <person name="Ohishi K."/>
            <person name="Haga S."/>
            <person name="Ohta F."/>
            <person name="Nomoto H."/>
            <person name="Nogata K."/>
            <person name="Morishita T."/>
            <person name="Endo T."/>
            <person name="Shin-I T."/>
            <person name="Takeda H."/>
            <person name="Morishita S."/>
            <person name="Kohara Y."/>
        </authorList>
    </citation>
    <scope>NUCLEOTIDE SEQUENCE [LARGE SCALE GENOMIC DNA]</scope>
    <source>
        <strain>Hd-rR</strain>
    </source>
</reference>
<proteinExistence type="inferred from homology"/>
<feature type="compositionally biased region" description="Polar residues" evidence="11">
    <location>
        <begin position="368"/>
        <end position="378"/>
    </location>
</feature>
<dbReference type="CDD" id="cd01647">
    <property type="entry name" value="RT_LTR"/>
    <property type="match status" value="1"/>
</dbReference>
<evidence type="ECO:0000256" key="11">
    <source>
        <dbReference type="SAM" id="MobiDB-lite"/>
    </source>
</evidence>
<keyword evidence="7" id="KW-0255">Endonuclease</keyword>
<dbReference type="Pfam" id="PF17921">
    <property type="entry name" value="Integrase_H2C2"/>
    <property type="match status" value="1"/>
</dbReference>
<dbReference type="PROSITE" id="PS50175">
    <property type="entry name" value="ASP_PROT_RETROV"/>
    <property type="match status" value="1"/>
</dbReference>
<dbReference type="PROSITE" id="PS50878">
    <property type="entry name" value="RT_POL"/>
    <property type="match status" value="1"/>
</dbReference>
<keyword evidence="6" id="KW-0540">Nuclease</keyword>
<dbReference type="GO" id="GO:0003676">
    <property type="term" value="F:nucleic acid binding"/>
    <property type="evidence" value="ECO:0007669"/>
    <property type="project" value="InterPro"/>
</dbReference>
<dbReference type="SUPFAM" id="SSF56672">
    <property type="entry name" value="DNA/RNA polymerases"/>
    <property type="match status" value="1"/>
</dbReference>
<dbReference type="Pfam" id="PF00665">
    <property type="entry name" value="rve"/>
    <property type="match status" value="1"/>
</dbReference>
<evidence type="ECO:0000256" key="1">
    <source>
        <dbReference type="ARBA" id="ARBA00010879"/>
    </source>
</evidence>
<dbReference type="SUPFAM" id="SSF53098">
    <property type="entry name" value="Ribonuclease H-like"/>
    <property type="match status" value="1"/>
</dbReference>
<evidence type="ECO:0000259" key="12">
    <source>
        <dbReference type="PROSITE" id="PS50175"/>
    </source>
</evidence>
<keyword evidence="4" id="KW-0808">Transferase</keyword>
<evidence type="ECO:0000256" key="5">
    <source>
        <dbReference type="ARBA" id="ARBA00022695"/>
    </source>
</evidence>
<dbReference type="GO" id="GO:0004190">
    <property type="term" value="F:aspartic-type endopeptidase activity"/>
    <property type="evidence" value="ECO:0007669"/>
    <property type="project" value="InterPro"/>
</dbReference>
<dbReference type="Pfam" id="PF13650">
    <property type="entry name" value="Asp_protease_2"/>
    <property type="match status" value="1"/>
</dbReference>
<keyword evidence="8" id="KW-0378">Hydrolase</keyword>
<name>A0A3P9HPM2_ORYLA</name>
<feature type="domain" description="Reverse transcriptase" evidence="13">
    <location>
        <begin position="588"/>
        <end position="767"/>
    </location>
</feature>
<evidence type="ECO:0000313" key="15">
    <source>
        <dbReference type="Ensembl" id="ENSORLP00015009488.1"/>
    </source>
</evidence>
<dbReference type="PROSITE" id="PS50994">
    <property type="entry name" value="INTEGRASE"/>
    <property type="match status" value="1"/>
</dbReference>
<evidence type="ECO:0000256" key="3">
    <source>
        <dbReference type="ARBA" id="ARBA00012493"/>
    </source>
</evidence>
<keyword evidence="9" id="KW-0695">RNA-directed DNA polymerase</keyword>
<evidence type="ECO:0000256" key="8">
    <source>
        <dbReference type="ARBA" id="ARBA00022801"/>
    </source>
</evidence>
<dbReference type="EC" id="2.7.7.49" evidence="3"/>
<dbReference type="Proteomes" id="UP000265200">
    <property type="component" value="Chromosome 15"/>
</dbReference>
<dbReference type="Gene3D" id="3.30.70.270">
    <property type="match status" value="2"/>
</dbReference>
<dbReference type="GO" id="GO:0015074">
    <property type="term" value="P:DNA integration"/>
    <property type="evidence" value="ECO:0007669"/>
    <property type="project" value="InterPro"/>
</dbReference>
<dbReference type="Pfam" id="PF17917">
    <property type="entry name" value="RT_RNaseH"/>
    <property type="match status" value="1"/>
</dbReference>
<dbReference type="PANTHER" id="PTHR37984">
    <property type="entry name" value="PROTEIN CBG26694"/>
    <property type="match status" value="1"/>
</dbReference>
<dbReference type="Gene3D" id="3.10.10.10">
    <property type="entry name" value="HIV Type 1 Reverse Transcriptase, subunit A, domain 1"/>
    <property type="match status" value="1"/>
</dbReference>
<dbReference type="EC" id="3.1.26.4" evidence="2"/>
<evidence type="ECO:0000256" key="9">
    <source>
        <dbReference type="ARBA" id="ARBA00022918"/>
    </source>
</evidence>
<dbReference type="Ensembl" id="ENSORLT00015015798.1">
    <property type="protein sequence ID" value="ENSORLP00015009488.1"/>
    <property type="gene ID" value="ENSORLG00015010296.1"/>
</dbReference>
<dbReference type="GO" id="GO:0004523">
    <property type="term" value="F:RNA-DNA hybrid ribonuclease activity"/>
    <property type="evidence" value="ECO:0007669"/>
    <property type="project" value="UniProtKB-EC"/>
</dbReference>
<protein>
    <recommendedName>
        <fullName evidence="10">Gypsy retrotransposon integrase-like protein 1</fullName>
        <ecNumber evidence="3">2.7.7.49</ecNumber>
        <ecNumber evidence="2">3.1.26.4</ecNumber>
    </recommendedName>
</protein>
<dbReference type="FunFam" id="1.10.340.70:FF:000001">
    <property type="entry name" value="Retrovirus-related Pol polyprotein from transposon gypsy-like Protein"/>
    <property type="match status" value="1"/>
</dbReference>
<dbReference type="GO" id="GO:0006508">
    <property type="term" value="P:proteolysis"/>
    <property type="evidence" value="ECO:0007669"/>
    <property type="project" value="InterPro"/>
</dbReference>
<dbReference type="InterPro" id="IPR043502">
    <property type="entry name" value="DNA/RNA_pol_sf"/>
</dbReference>
<dbReference type="CDD" id="cd00303">
    <property type="entry name" value="retropepsin_like"/>
    <property type="match status" value="1"/>
</dbReference>
<dbReference type="InterPro" id="IPR043128">
    <property type="entry name" value="Rev_trsase/Diguanyl_cyclase"/>
</dbReference>
<feature type="region of interest" description="Disordered" evidence="11">
    <location>
        <begin position="349"/>
        <end position="379"/>
    </location>
</feature>
<evidence type="ECO:0000313" key="16">
    <source>
        <dbReference type="Proteomes" id="UP000265200"/>
    </source>
</evidence>
<keyword evidence="5" id="KW-0548">Nucleotidyltransferase</keyword>
<dbReference type="FunFam" id="3.30.70.270:FF:000020">
    <property type="entry name" value="Transposon Tf2-6 polyprotein-like Protein"/>
    <property type="match status" value="1"/>
</dbReference>
<evidence type="ECO:0000256" key="2">
    <source>
        <dbReference type="ARBA" id="ARBA00012180"/>
    </source>
</evidence>
<dbReference type="FunFam" id="3.10.20.370:FF:000003">
    <property type="entry name" value="Transposon Tf2-6 polyprotein"/>
    <property type="match status" value="1"/>
</dbReference>
<dbReference type="CDD" id="cd09274">
    <property type="entry name" value="RNase_HI_RT_Ty3"/>
    <property type="match status" value="1"/>
</dbReference>
<evidence type="ECO:0000256" key="7">
    <source>
        <dbReference type="ARBA" id="ARBA00022759"/>
    </source>
</evidence>
<dbReference type="InterPro" id="IPR036397">
    <property type="entry name" value="RNaseH_sf"/>
</dbReference>
<evidence type="ECO:0000256" key="10">
    <source>
        <dbReference type="ARBA" id="ARBA00039658"/>
    </source>
</evidence>
<dbReference type="InterPro" id="IPR041588">
    <property type="entry name" value="Integrase_H2C2"/>
</dbReference>
<dbReference type="InterPro" id="IPR012337">
    <property type="entry name" value="RNaseH-like_sf"/>
</dbReference>
<dbReference type="Pfam" id="PF00078">
    <property type="entry name" value="RVT_1"/>
    <property type="match status" value="1"/>
</dbReference>
<evidence type="ECO:0000256" key="4">
    <source>
        <dbReference type="ARBA" id="ARBA00022679"/>
    </source>
</evidence>
<dbReference type="InterPro" id="IPR001995">
    <property type="entry name" value="Peptidase_A2_cat"/>
</dbReference>
<accession>A0A3P9HPM2</accession>
<reference evidence="15" key="4">
    <citation type="submission" date="2025-09" db="UniProtKB">
        <authorList>
            <consortium name="Ensembl"/>
        </authorList>
    </citation>
    <scope>IDENTIFICATION</scope>
    <source>
        <strain evidence="15">HSOK</strain>
    </source>
</reference>
<dbReference type="PANTHER" id="PTHR37984:SF5">
    <property type="entry name" value="PROTEIN NYNRIN-LIKE"/>
    <property type="match status" value="1"/>
</dbReference>
<organism evidence="15 16">
    <name type="scientific">Oryzias latipes</name>
    <name type="common">Japanese rice fish</name>
    <name type="synonym">Japanese killifish</name>
    <dbReference type="NCBI Taxonomy" id="8090"/>
    <lineage>
        <taxon>Eukaryota</taxon>
        <taxon>Metazoa</taxon>
        <taxon>Chordata</taxon>
        <taxon>Craniata</taxon>
        <taxon>Vertebrata</taxon>
        <taxon>Euteleostomi</taxon>
        <taxon>Actinopterygii</taxon>
        <taxon>Neopterygii</taxon>
        <taxon>Teleostei</taxon>
        <taxon>Neoteleostei</taxon>
        <taxon>Acanthomorphata</taxon>
        <taxon>Ovalentaria</taxon>
        <taxon>Atherinomorphae</taxon>
        <taxon>Beloniformes</taxon>
        <taxon>Adrianichthyidae</taxon>
        <taxon>Oryziinae</taxon>
        <taxon>Oryzias</taxon>
    </lineage>
</organism>
<dbReference type="GO" id="GO:0003964">
    <property type="term" value="F:RNA-directed DNA polymerase activity"/>
    <property type="evidence" value="ECO:0007669"/>
    <property type="project" value="UniProtKB-KW"/>
</dbReference>
<dbReference type="InterPro" id="IPR000477">
    <property type="entry name" value="RT_dom"/>
</dbReference>
<feature type="domain" description="Peptidase A2" evidence="12">
    <location>
        <begin position="408"/>
        <end position="447"/>
    </location>
</feature>
<dbReference type="InterPro" id="IPR041373">
    <property type="entry name" value="RT_RNaseH"/>
</dbReference>
<dbReference type="InterPro" id="IPR001584">
    <property type="entry name" value="Integrase_cat-core"/>
</dbReference>
<dbReference type="InterPro" id="IPR050951">
    <property type="entry name" value="Retrovirus_Pol_polyprotein"/>
</dbReference>
<dbReference type="InterPro" id="IPR021109">
    <property type="entry name" value="Peptidase_aspartic_dom_sf"/>
</dbReference>
<feature type="region of interest" description="Disordered" evidence="11">
    <location>
        <begin position="995"/>
        <end position="1020"/>
    </location>
</feature>
<reference evidence="15" key="3">
    <citation type="submission" date="2025-08" db="UniProtKB">
        <authorList>
            <consortium name="Ensembl"/>
        </authorList>
    </citation>
    <scope>IDENTIFICATION</scope>
    <source>
        <strain evidence="15">HSOK</strain>
    </source>
</reference>
<comment type="similarity">
    <text evidence="1">Belongs to the beta type-B retroviral polymerase family. HERV class-II K(HML-2) pol subfamily.</text>
</comment>
<dbReference type="InterPro" id="IPR005162">
    <property type="entry name" value="Retrotrans_gag_dom"/>
</dbReference>
<sequence length="1454" mass="163606">HGAPQSIGWNNIQEHVCRIWTGNPKVKIGNTSEGAGNERAKNLWDFQIQTDRMVMANQPDIVAVDKEQRKDVVVDVAVPSEGNIRKKEHENLEKYQGLREELEKAWKGLRFAVSQQRVLLGHQADALSRMATAQQDLFRRMDNISQALMDLTSHVTAAPVSISPHPHPGNMAAATSAASSENFRLQPEPFHGEVEQCAGFLLQCQLIFQQAPNYYQSDHSKITLIVNSLRNKAMQWDQAYLSANPISHLSFHKFLEEFKLVFDQPRREEEATRKLLSLKQCDRSVSDHVIDFRILAVEAGWPDKALKGIFYQSLNEAIKDHLCSQPEALTFEDLVSAALRSDARLRERHSEKTYVSRKPPTNYRDLPTPSNALPSTSVPRGVLKEDSGHKNFMYLPVKVDLQTQVHELQALVDSGAEQSFIDQDLVTQLSIPIEPLETPVKTAGLGGQLLSRTPHRTKPIHLLISGNHHEHLQLFITNAPQNPIVLGFPWLRLHNPHLDWTQGHIVNWSFFCMANFLQSAVPPINLSSHPPEEVDLSKVPTCYNDLRPVFSKIKANSLPPHRPYDCGRLFNLSVPEKEAMEKYIQEALANGHIRPSSSPVGAGFLFVEKKDKTLRPCVDYRELNQITIKDKYSLPLLDSVFDSVQGARVFSKLDLRNAYHLIRVKDGDEWKTAFNTPLGHFEYLVMLFGLTNAAAVFQRLVNDVLRDFLNRFVFVYLDDILIYSPTLDQHIIHVRRVLEHLLENRLFVKAEKCEFHVSTIPFLGYVLEAGNIRPDPAKIEAVLNWEAPTTRKKLQQFLGFANFYRRFIRNISQIASPLTKLTSPTKSFSWDSTAQEAFVKLKNLFVSAPILIQPDPSRQFVVEVDASDSGVGAVLSQKEEKSGKLKPCAFFSKKLFSAEQNYDIGNRELLAIKLALEEWRHWLEGAIHPFIVWTDHKNLAYLRSAKRLNSRQARWCLFFDRFDFTITYRPGSRNIKPDALSRKFCTDDCDSPIIPDTGTSKKITTSQDEEPNHAPGPPGTLYVPTSLRSDVITWGHSSRVSCHAGVHRTLALIRRRFFWPTLDKDVREYVRACSTCARSKSSTSLPSGLLHPLSTPSRPWSHIALDFVTGLTPSHNNTVILTVVDRFSKSVHFVPLPQLPTALETANILVNHVFKYHGIPTDIVSDRGPQFVSQVWKAFCSALGATTSLSSGYHPQSKGQAERANQELEAALRCVATQNTSDWSTYLVWIPSSATGISLFEACLGYLPPLFPSQEADVAVPSIQEHLHRCRRIWRQTRDALLRTKDANCRVANRHRVVFLSSPRPASWHPGSLAPMKLRKLSIPLVFVFVSLRPLRSTLRSTSPRLSQSVTVLFARLPLPHHPPVSLTVAPPSQLIAFWTSGGVVGDSSFWWTGKGTAPRSIPGSLAHSFSTPPLSMTFTGLILTAVLDHLEVVVEGGVLSWYPREAPPFSACS</sequence>
<reference evidence="15 16" key="2">
    <citation type="submission" date="2017-04" db="EMBL/GenBank/DDBJ databases">
        <title>CpG methylation of centromeres and impact of large insertions on vertebrate speciation.</title>
        <authorList>
            <person name="Ichikawa K."/>
            <person name="Yoshimura J."/>
            <person name="Morishita S."/>
        </authorList>
    </citation>
    <scope>NUCLEOTIDE SEQUENCE</scope>
    <source>
        <strain evidence="15 16">HSOK</strain>
    </source>
</reference>
<dbReference type="Gene3D" id="2.40.70.10">
    <property type="entry name" value="Acid Proteases"/>
    <property type="match status" value="1"/>
</dbReference>
<feature type="domain" description="Integrase catalytic" evidence="14">
    <location>
        <begin position="1095"/>
        <end position="1256"/>
    </location>
</feature>
<dbReference type="Gene3D" id="1.10.340.70">
    <property type="match status" value="1"/>
</dbReference>
<evidence type="ECO:0000256" key="6">
    <source>
        <dbReference type="ARBA" id="ARBA00022722"/>
    </source>
</evidence>
<evidence type="ECO:0000259" key="14">
    <source>
        <dbReference type="PROSITE" id="PS50994"/>
    </source>
</evidence>
<feature type="compositionally biased region" description="Polar residues" evidence="11">
    <location>
        <begin position="997"/>
        <end position="1006"/>
    </location>
</feature>
<evidence type="ECO:0000259" key="13">
    <source>
        <dbReference type="PROSITE" id="PS50878"/>
    </source>
</evidence>
<dbReference type="Gene3D" id="3.30.420.10">
    <property type="entry name" value="Ribonuclease H-like superfamily/Ribonuclease H"/>
    <property type="match status" value="1"/>
</dbReference>